<proteinExistence type="predicted"/>
<feature type="signal peptide" evidence="1">
    <location>
        <begin position="1"/>
        <end position="16"/>
    </location>
</feature>
<keyword evidence="3" id="KW-1185">Reference proteome</keyword>
<feature type="chain" id="PRO_5042115093" description="Apple domain-containing protein" evidence="1">
    <location>
        <begin position="17"/>
        <end position="323"/>
    </location>
</feature>
<evidence type="ECO:0000313" key="2">
    <source>
        <dbReference type="EMBL" id="KAJ6258579.1"/>
    </source>
</evidence>
<gene>
    <name evidence="2" type="ORF">Dda_6625</name>
</gene>
<keyword evidence="1" id="KW-0732">Signal</keyword>
<dbReference type="AlphaFoldDB" id="A0AAD6NHK2"/>
<evidence type="ECO:0008006" key="4">
    <source>
        <dbReference type="Google" id="ProtNLM"/>
    </source>
</evidence>
<organism evidence="2 3">
    <name type="scientific">Drechslerella dactyloides</name>
    <name type="common">Nematode-trapping fungus</name>
    <name type="synonym">Arthrobotrys dactyloides</name>
    <dbReference type="NCBI Taxonomy" id="74499"/>
    <lineage>
        <taxon>Eukaryota</taxon>
        <taxon>Fungi</taxon>
        <taxon>Dikarya</taxon>
        <taxon>Ascomycota</taxon>
        <taxon>Pezizomycotina</taxon>
        <taxon>Orbiliomycetes</taxon>
        <taxon>Orbiliales</taxon>
        <taxon>Orbiliaceae</taxon>
        <taxon>Drechslerella</taxon>
    </lineage>
</organism>
<protein>
    <recommendedName>
        <fullName evidence="4">Apple domain-containing protein</fullName>
    </recommendedName>
</protein>
<sequence length="323" mass="33755">MKYLLSIFGAATAVSALAIRNECNRDNCFRAVINTARPGLIDCSSYLRATVTPPTSTFTDTSTKTEWSTSTDPQTFTDTVHVTATETSTSTPVTTIDSTLTITRTLVAKRQQTETPSAIPAYASACSGSVRYSSACSCNGVFPTATTVAAPSTTVTETTTITSTDVVSPTVTTVTTTITDHTTTSVVVAATRTEYLATVTIEPQCTNLASSPANYRSVGLLIIAGVGQSQARSATSPEDCCSSCYRNGNCFGFSWGNYDPAYFDENNWEAPPPVGAAGQCFHQVIVTGGCNYDYVAFGPSPFGGAPAGGQASFGYGGCSVSPW</sequence>
<accession>A0AAD6NHK2</accession>
<dbReference type="Proteomes" id="UP001221413">
    <property type="component" value="Unassembled WGS sequence"/>
</dbReference>
<dbReference type="EMBL" id="JAQGDS010000008">
    <property type="protein sequence ID" value="KAJ6258579.1"/>
    <property type="molecule type" value="Genomic_DNA"/>
</dbReference>
<evidence type="ECO:0000313" key="3">
    <source>
        <dbReference type="Proteomes" id="UP001221413"/>
    </source>
</evidence>
<evidence type="ECO:0000256" key="1">
    <source>
        <dbReference type="SAM" id="SignalP"/>
    </source>
</evidence>
<name>A0AAD6NHK2_DREDA</name>
<comment type="caution">
    <text evidence="2">The sequence shown here is derived from an EMBL/GenBank/DDBJ whole genome shotgun (WGS) entry which is preliminary data.</text>
</comment>
<reference evidence="2" key="1">
    <citation type="submission" date="2023-01" db="EMBL/GenBank/DDBJ databases">
        <title>The chitinases involved in constricting ring structure development in the nematode-trapping fungus Drechslerella dactyloides.</title>
        <authorList>
            <person name="Wang R."/>
            <person name="Zhang L."/>
            <person name="Tang P."/>
            <person name="Li S."/>
            <person name="Liang L."/>
        </authorList>
    </citation>
    <scope>NUCLEOTIDE SEQUENCE</scope>
    <source>
        <strain evidence="2">YMF1.00031</strain>
    </source>
</reference>